<reference evidence="2" key="1">
    <citation type="thesis" date="2021" institute="BYU ScholarsArchive" country="Provo, UT, USA">
        <title>Applications of and Algorithms for Genome Assembly and Genomic Analyses with an Emphasis on Marine Teleosts.</title>
        <authorList>
            <person name="Pickett B.D."/>
        </authorList>
    </citation>
    <scope>NUCLEOTIDE SEQUENCE</scope>
    <source>
        <strain evidence="2">HI-2016</strain>
    </source>
</reference>
<comment type="caution">
    <text evidence="2">The sequence shown here is derived from an EMBL/GenBank/DDBJ whole genome shotgun (WGS) entry which is preliminary data.</text>
</comment>
<feature type="compositionally biased region" description="Polar residues" evidence="1">
    <location>
        <begin position="94"/>
        <end position="107"/>
    </location>
</feature>
<evidence type="ECO:0000313" key="3">
    <source>
        <dbReference type="Proteomes" id="UP000824540"/>
    </source>
</evidence>
<name>A0A8T2PJU9_9TELE</name>
<feature type="region of interest" description="Disordered" evidence="1">
    <location>
        <begin position="78"/>
        <end position="115"/>
    </location>
</feature>
<keyword evidence="3" id="KW-1185">Reference proteome</keyword>
<evidence type="ECO:0000256" key="1">
    <source>
        <dbReference type="SAM" id="MobiDB-lite"/>
    </source>
</evidence>
<organism evidence="2 3">
    <name type="scientific">Albula glossodonta</name>
    <name type="common">roundjaw bonefish</name>
    <dbReference type="NCBI Taxonomy" id="121402"/>
    <lineage>
        <taxon>Eukaryota</taxon>
        <taxon>Metazoa</taxon>
        <taxon>Chordata</taxon>
        <taxon>Craniata</taxon>
        <taxon>Vertebrata</taxon>
        <taxon>Euteleostomi</taxon>
        <taxon>Actinopterygii</taxon>
        <taxon>Neopterygii</taxon>
        <taxon>Teleostei</taxon>
        <taxon>Albuliformes</taxon>
        <taxon>Albulidae</taxon>
        <taxon>Albula</taxon>
    </lineage>
</organism>
<dbReference type="AlphaFoldDB" id="A0A8T2PJU9"/>
<protein>
    <submittedName>
        <fullName evidence="2">Uncharacterized protein</fullName>
    </submittedName>
</protein>
<accession>A0A8T2PJU9</accession>
<evidence type="ECO:0000313" key="2">
    <source>
        <dbReference type="EMBL" id="KAG9352480.1"/>
    </source>
</evidence>
<gene>
    <name evidence="2" type="ORF">JZ751_020894</name>
</gene>
<dbReference type="EMBL" id="JAFBMS010000005">
    <property type="protein sequence ID" value="KAG9352480.1"/>
    <property type="molecule type" value="Genomic_DNA"/>
</dbReference>
<proteinExistence type="predicted"/>
<sequence>MAWQHCSSGSGCNKVSSGGSAWTGVASHVRREGEDGVAHGNSWFLTEEAWREVECSRLHAITTAQHCLASPWARLHPTHPLSHRDKPTKICSLTDPNSGIDQSQESAGQVPPKQPGSHWIITHYERTQDKPRGGTLEFGHGEMVASA</sequence>
<dbReference type="Proteomes" id="UP000824540">
    <property type="component" value="Unassembled WGS sequence"/>
</dbReference>